<dbReference type="AlphaFoldDB" id="A0A7W8ZQC3"/>
<dbReference type="Gene3D" id="1.20.144.10">
    <property type="entry name" value="Phosphatidic acid phosphatase type 2/haloperoxidase"/>
    <property type="match status" value="1"/>
</dbReference>
<keyword evidence="1" id="KW-0472">Membrane</keyword>
<sequence length="465" mass="51341">MLTICVSQTKFKLLLTTLLAINTLTINAQATDSLILQHPVNNFWKKDFVKKTTVPLVLFSATALAWPHRETVREVRNRFIPDFKYRYDDYLQYAPAAAVLALNAFNVKGKHTPKRTLISYAFSMGIMGAMVNGIKSTSKVERPDGSSNNSFPSGHTATAFMNATMLDKEYGQYGYPLIGITGYAMATATALGRGLNNRHWITDVLTGAGVGIISTELGYFVTDQIMKNRGMNAPLKNNPVPISNNPGFVELHAGYAIATEKKLTGTAHENIFNKDGFNLGLEGAWFMNKNFGIGGELAFTSFPLNSEHAVLDPDIIEVSNGLYTQALGVKYLNIGPYFSLPLANNWFITAKVNAGISSGSNGNFILNIKPEYQNEFGTDELPYARYKPKTAFSWSAGIGIQKRIGRNTAIKAYTTYFGSVHKFDIEVLNDRDNNGHLIYEPLPETLGKTKYNNITFGLGITAFIW</sequence>
<dbReference type="InterPro" id="IPR000326">
    <property type="entry name" value="PAP2/HPO"/>
</dbReference>
<evidence type="ECO:0000256" key="2">
    <source>
        <dbReference type="SAM" id="SignalP"/>
    </source>
</evidence>
<dbReference type="CDD" id="cd03394">
    <property type="entry name" value="PAP2_like_5"/>
    <property type="match status" value="1"/>
</dbReference>
<protein>
    <submittedName>
        <fullName evidence="4">Membrane-associated phospholipid phosphatase</fullName>
    </submittedName>
</protein>
<keyword evidence="2" id="KW-0732">Signal</keyword>
<dbReference type="Proteomes" id="UP000537204">
    <property type="component" value="Unassembled WGS sequence"/>
</dbReference>
<dbReference type="Gene3D" id="2.40.160.20">
    <property type="match status" value="1"/>
</dbReference>
<organism evidence="4 5">
    <name type="scientific">Pedobacter cryoconitis</name>
    <dbReference type="NCBI Taxonomy" id="188932"/>
    <lineage>
        <taxon>Bacteria</taxon>
        <taxon>Pseudomonadati</taxon>
        <taxon>Bacteroidota</taxon>
        <taxon>Sphingobacteriia</taxon>
        <taxon>Sphingobacteriales</taxon>
        <taxon>Sphingobacteriaceae</taxon>
        <taxon>Pedobacter</taxon>
    </lineage>
</organism>
<comment type="caution">
    <text evidence="4">The sequence shown here is derived from an EMBL/GenBank/DDBJ whole genome shotgun (WGS) entry which is preliminary data.</text>
</comment>
<dbReference type="RefSeq" id="WP_183884111.1">
    <property type="nucleotide sequence ID" value="NZ_JACHCE010000008.1"/>
</dbReference>
<dbReference type="SUPFAM" id="SSF56925">
    <property type="entry name" value="OMPA-like"/>
    <property type="match status" value="1"/>
</dbReference>
<feature type="transmembrane region" description="Helical" evidence="1">
    <location>
        <begin position="117"/>
        <end position="134"/>
    </location>
</feature>
<evidence type="ECO:0000313" key="4">
    <source>
        <dbReference type="EMBL" id="MBB5638264.1"/>
    </source>
</evidence>
<keyword evidence="1" id="KW-0812">Transmembrane</keyword>
<evidence type="ECO:0000259" key="3">
    <source>
        <dbReference type="SMART" id="SM00014"/>
    </source>
</evidence>
<evidence type="ECO:0000256" key="1">
    <source>
        <dbReference type="SAM" id="Phobius"/>
    </source>
</evidence>
<dbReference type="EMBL" id="JACHCE010000008">
    <property type="protein sequence ID" value="MBB5638264.1"/>
    <property type="molecule type" value="Genomic_DNA"/>
</dbReference>
<accession>A0A7W8ZQC3</accession>
<gene>
    <name evidence="4" type="ORF">HDE68_004193</name>
</gene>
<feature type="signal peptide" evidence="2">
    <location>
        <begin position="1"/>
        <end position="30"/>
    </location>
</feature>
<dbReference type="InterPro" id="IPR036938">
    <property type="entry name" value="PAP2/HPO_sf"/>
</dbReference>
<dbReference type="SMART" id="SM00014">
    <property type="entry name" value="acidPPc"/>
    <property type="match status" value="1"/>
</dbReference>
<feature type="chain" id="PRO_5030876737" evidence="2">
    <location>
        <begin position="31"/>
        <end position="465"/>
    </location>
</feature>
<evidence type="ECO:0000313" key="5">
    <source>
        <dbReference type="Proteomes" id="UP000537204"/>
    </source>
</evidence>
<keyword evidence="1" id="KW-1133">Transmembrane helix</keyword>
<dbReference type="InterPro" id="IPR011250">
    <property type="entry name" value="OMP/PagP_B-barrel"/>
</dbReference>
<reference evidence="4 5" key="1">
    <citation type="submission" date="2020-08" db="EMBL/GenBank/DDBJ databases">
        <title>Genomic Encyclopedia of Type Strains, Phase IV (KMG-V): Genome sequencing to study the core and pangenomes of soil and plant-associated prokaryotes.</title>
        <authorList>
            <person name="Whitman W."/>
        </authorList>
    </citation>
    <scope>NUCLEOTIDE SEQUENCE [LARGE SCALE GENOMIC DNA]</scope>
    <source>
        <strain evidence="4 5">S3M1</strain>
    </source>
</reference>
<proteinExistence type="predicted"/>
<dbReference type="SUPFAM" id="SSF48317">
    <property type="entry name" value="Acid phosphatase/Vanadium-dependent haloperoxidase"/>
    <property type="match status" value="1"/>
</dbReference>
<dbReference type="Pfam" id="PF01569">
    <property type="entry name" value="PAP2"/>
    <property type="match status" value="1"/>
</dbReference>
<name>A0A7W8ZQC3_9SPHI</name>
<feature type="domain" description="Phosphatidic acid phosphatase type 2/haloperoxidase" evidence="3">
    <location>
        <begin position="117"/>
        <end position="219"/>
    </location>
</feature>